<comment type="caution">
    <text evidence="1">The sequence shown here is derived from an EMBL/GenBank/DDBJ whole genome shotgun (WGS) entry which is preliminary data.</text>
</comment>
<evidence type="ECO:0000313" key="2">
    <source>
        <dbReference type="Proteomes" id="UP001145114"/>
    </source>
</evidence>
<keyword evidence="2" id="KW-1185">Reference proteome</keyword>
<evidence type="ECO:0000313" key="1">
    <source>
        <dbReference type="EMBL" id="KAJ1675099.1"/>
    </source>
</evidence>
<dbReference type="EMBL" id="JAMZIH010005492">
    <property type="protein sequence ID" value="KAJ1675099.1"/>
    <property type="molecule type" value="Genomic_DNA"/>
</dbReference>
<organism evidence="1 2">
    <name type="scientific">Spiromyces aspiralis</name>
    <dbReference type="NCBI Taxonomy" id="68401"/>
    <lineage>
        <taxon>Eukaryota</taxon>
        <taxon>Fungi</taxon>
        <taxon>Fungi incertae sedis</taxon>
        <taxon>Zoopagomycota</taxon>
        <taxon>Kickxellomycotina</taxon>
        <taxon>Kickxellomycetes</taxon>
        <taxon>Kickxellales</taxon>
        <taxon>Kickxellaceae</taxon>
        <taxon>Spiromyces</taxon>
    </lineage>
</organism>
<dbReference type="Proteomes" id="UP001145114">
    <property type="component" value="Unassembled WGS sequence"/>
</dbReference>
<proteinExistence type="predicted"/>
<protein>
    <submittedName>
        <fullName evidence="1">Uncharacterized protein</fullName>
    </submittedName>
</protein>
<sequence>MASSSVPAHHKSFKYNLDSLHWNEDHTRNEEGVYCYCGLDISGDESVLQCESCNQLFHWDCVSCLKQKPLRGDSFYTFRCAVCEGGSELYQRMSISWVQVIYLVLYHMMTGEPDKKYFRWRENICAVIDEYWDYLLPGKERTATWQNTVAGCLSTNNVIFKSGIEDTGIPGNWALAEVVPPPKHGFTKPTRVKDPNKLPRQSRKSDSAPKSKRDKSLDSSNEGGESKKKSRKRAQLSEKDIIKSKSNGNGNNSNGNGNGKPSHDSESPPWKRAKTNVNLVDSELLQ</sequence>
<gene>
    <name evidence="1" type="ORF">EV182_001942</name>
</gene>
<accession>A0ACC1HME9</accession>
<name>A0ACC1HME9_9FUNG</name>
<feature type="non-terminal residue" evidence="1">
    <location>
        <position position="286"/>
    </location>
</feature>
<reference evidence="1" key="1">
    <citation type="submission" date="2022-06" db="EMBL/GenBank/DDBJ databases">
        <title>Phylogenomic reconstructions and comparative analyses of Kickxellomycotina fungi.</title>
        <authorList>
            <person name="Reynolds N.K."/>
            <person name="Stajich J.E."/>
            <person name="Barry K."/>
            <person name="Grigoriev I.V."/>
            <person name="Crous P."/>
            <person name="Smith M.E."/>
        </authorList>
    </citation>
    <scope>NUCLEOTIDE SEQUENCE</scope>
    <source>
        <strain evidence="1">RSA 2271</strain>
    </source>
</reference>